<dbReference type="PANTHER" id="PTHR10566">
    <property type="entry name" value="CHAPERONE-ACTIVITY OF BC1 COMPLEX CABC1 -RELATED"/>
    <property type="match status" value="1"/>
</dbReference>
<dbReference type="SUPFAM" id="SSF56112">
    <property type="entry name" value="Protein kinase-like (PK-like)"/>
    <property type="match status" value="1"/>
</dbReference>
<evidence type="ECO:0000256" key="1">
    <source>
        <dbReference type="ARBA" id="ARBA00009670"/>
    </source>
</evidence>
<reference evidence="4 5" key="1">
    <citation type="submission" date="2016-02" db="EMBL/GenBank/DDBJ databases">
        <title>Genome sequence of Clostridium tepidiprofundi DSM 19306.</title>
        <authorList>
            <person name="Poehlein A."/>
            <person name="Daniel R."/>
        </authorList>
    </citation>
    <scope>NUCLEOTIDE SEQUENCE [LARGE SCALE GENOMIC DNA]</scope>
    <source>
        <strain evidence="4 5">DSM 19306</strain>
    </source>
</reference>
<dbReference type="InterPro" id="IPR011009">
    <property type="entry name" value="Kinase-like_dom_sf"/>
</dbReference>
<feature type="transmembrane region" description="Helical" evidence="2">
    <location>
        <begin position="504"/>
        <end position="527"/>
    </location>
</feature>
<proteinExistence type="inferred from homology"/>
<dbReference type="Gene3D" id="1.10.510.10">
    <property type="entry name" value="Transferase(Phosphotransferase) domain 1"/>
    <property type="match status" value="1"/>
</dbReference>
<gene>
    <name evidence="4" type="primary">ubiB</name>
    <name evidence="4" type="ORF">CLTEP_21180</name>
</gene>
<dbReference type="Pfam" id="PF03109">
    <property type="entry name" value="ABC1"/>
    <property type="match status" value="1"/>
</dbReference>
<dbReference type="PATRIC" id="fig|1121338.3.peg.2213"/>
<keyword evidence="2" id="KW-1133">Transmembrane helix</keyword>
<dbReference type="InterPro" id="IPR004147">
    <property type="entry name" value="ABC1_dom"/>
</dbReference>
<evidence type="ECO:0000259" key="3">
    <source>
        <dbReference type="Pfam" id="PF03109"/>
    </source>
</evidence>
<organism evidence="4 5">
    <name type="scientific">Clostridium tepidiprofundi DSM 19306</name>
    <dbReference type="NCBI Taxonomy" id="1121338"/>
    <lineage>
        <taxon>Bacteria</taxon>
        <taxon>Bacillati</taxon>
        <taxon>Bacillota</taxon>
        <taxon>Clostridia</taxon>
        <taxon>Eubacteriales</taxon>
        <taxon>Clostridiaceae</taxon>
        <taxon>Clostridium</taxon>
    </lineage>
</organism>
<sequence>MYRDSIKRFKEIVKVLAHYGFGYIVDTAINKKGNKKSPENLKKAFIELGPTFIKIGQILSTRPDLLSQEYILELSKLQNEVPPEDFDNINTVFFNEFNKSIDEVFESFDRKPLASASIAQAHSATLKDGRNVIVKVQRPNIKEKMEMDISILSKIFSLTKAKFSEFIIDPNEALDELRYATSLELDFKNESENIKKFKELNTDVSFLHIPYVVDELSSSKVITMEKIEGFKINNKLRLENGGYDLDDLGKKLSLSFCKQIFEDSFFHGDPHPGNILIKDGKICFIDFGIMGTLSNSLKEALNELVVAMVYNDINKIISILLSIAIKTGYVNRNTLYEDIDYLMASYMSTSLRNIKISSLLEELFDAANKNNLKLPRELTLLIRSMVIVEGVVAEISPDISFLDVAIPYVKSNTKFSFLKQFDLTEFTTRYLRFAKDSSRVPSKFIELSDSILNGRAKMQLEVTGLKHSVSQLNKMVNRMVFAVIISSMIIGSSFMLTSNVGPTFYGMSIIGLTGYVVAAVMGFWLLISIIRSGKL</sequence>
<dbReference type="InterPro" id="IPR050154">
    <property type="entry name" value="UbiB_kinase"/>
</dbReference>
<keyword evidence="2" id="KW-0812">Transmembrane</keyword>
<name>A0A151B207_9CLOT</name>
<accession>A0A151B207</accession>
<keyword evidence="2" id="KW-0472">Membrane</keyword>
<dbReference type="Proteomes" id="UP000075531">
    <property type="component" value="Unassembled WGS sequence"/>
</dbReference>
<dbReference type="AlphaFoldDB" id="A0A151B207"/>
<dbReference type="OrthoDB" id="9795390at2"/>
<feature type="domain" description="ABC1 atypical kinase-like" evidence="3">
    <location>
        <begin position="76"/>
        <end position="318"/>
    </location>
</feature>
<keyword evidence="4" id="KW-0808">Transferase</keyword>
<dbReference type="PANTHER" id="PTHR10566:SF113">
    <property type="entry name" value="PROTEIN ACTIVITY OF BC1 COMPLEX KINASE 7, CHLOROPLASTIC"/>
    <property type="match status" value="1"/>
</dbReference>
<evidence type="ECO:0000256" key="2">
    <source>
        <dbReference type="SAM" id="Phobius"/>
    </source>
</evidence>
<comment type="caution">
    <text evidence="4">The sequence shown here is derived from an EMBL/GenBank/DDBJ whole genome shotgun (WGS) entry which is preliminary data.</text>
</comment>
<comment type="similarity">
    <text evidence="1">Belongs to the protein kinase superfamily. ADCK protein kinase family.</text>
</comment>
<evidence type="ECO:0000313" key="4">
    <source>
        <dbReference type="EMBL" id="KYH33944.1"/>
    </source>
</evidence>
<dbReference type="EMBL" id="LTBA01000032">
    <property type="protein sequence ID" value="KYH33944.1"/>
    <property type="molecule type" value="Genomic_DNA"/>
</dbReference>
<evidence type="ECO:0000313" key="5">
    <source>
        <dbReference type="Proteomes" id="UP000075531"/>
    </source>
</evidence>
<dbReference type="GO" id="GO:0016740">
    <property type="term" value="F:transferase activity"/>
    <property type="evidence" value="ECO:0007669"/>
    <property type="project" value="UniProtKB-KW"/>
</dbReference>
<dbReference type="RefSeq" id="WP_066826518.1">
    <property type="nucleotide sequence ID" value="NZ_LTBA01000032.1"/>
</dbReference>
<feature type="transmembrane region" description="Helical" evidence="2">
    <location>
        <begin position="479"/>
        <end position="498"/>
    </location>
</feature>
<dbReference type="CDD" id="cd05121">
    <property type="entry name" value="ABC1_ADCK3-like"/>
    <property type="match status" value="1"/>
</dbReference>
<dbReference type="STRING" id="1121338.CLTEP_21180"/>
<keyword evidence="5" id="KW-1185">Reference proteome</keyword>
<protein>
    <recommendedName>
        <fullName evidence="3">ABC1 atypical kinase-like domain-containing protein</fullName>
    </recommendedName>
</protein>